<feature type="signal peptide" evidence="1">
    <location>
        <begin position="1"/>
        <end position="20"/>
    </location>
</feature>
<reference evidence="2 3" key="1">
    <citation type="journal article" date="2018" name="PLoS Pathog.">
        <title>Evolution of structural diversity of trichothecenes, a family of toxins produced by plant pathogenic and entomopathogenic fungi.</title>
        <authorList>
            <person name="Proctor R.H."/>
            <person name="McCormick S.P."/>
            <person name="Kim H.S."/>
            <person name="Cardoza R.E."/>
            <person name="Stanley A.M."/>
            <person name="Lindo L."/>
            <person name="Kelly A."/>
            <person name="Brown D.W."/>
            <person name="Lee T."/>
            <person name="Vaughan M.M."/>
            <person name="Alexander N.J."/>
            <person name="Busman M."/>
            <person name="Gutierrez S."/>
        </authorList>
    </citation>
    <scope>NUCLEOTIDE SEQUENCE [LARGE SCALE GENOMIC DNA]</scope>
    <source>
        <strain evidence="2 3">NRRL 20695</strain>
    </source>
</reference>
<feature type="chain" id="PRO_5017310074" evidence="1">
    <location>
        <begin position="21"/>
        <end position="138"/>
    </location>
</feature>
<organism evidence="2 3">
    <name type="scientific">Fusarium longipes</name>
    <dbReference type="NCBI Taxonomy" id="694270"/>
    <lineage>
        <taxon>Eukaryota</taxon>
        <taxon>Fungi</taxon>
        <taxon>Dikarya</taxon>
        <taxon>Ascomycota</taxon>
        <taxon>Pezizomycotina</taxon>
        <taxon>Sordariomycetes</taxon>
        <taxon>Hypocreomycetidae</taxon>
        <taxon>Hypocreales</taxon>
        <taxon>Nectriaceae</taxon>
        <taxon>Fusarium</taxon>
    </lineage>
</organism>
<dbReference type="STRING" id="694270.A0A395T0S6"/>
<accession>A0A395T0S6</accession>
<dbReference type="OrthoDB" id="2112446at2759"/>
<keyword evidence="1" id="KW-0732">Signal</keyword>
<evidence type="ECO:0000313" key="2">
    <source>
        <dbReference type="EMBL" id="RGP78280.1"/>
    </source>
</evidence>
<dbReference type="AlphaFoldDB" id="A0A395T0S6"/>
<keyword evidence="3" id="KW-1185">Reference proteome</keyword>
<evidence type="ECO:0000256" key="1">
    <source>
        <dbReference type="SAM" id="SignalP"/>
    </source>
</evidence>
<name>A0A395T0S6_9HYPO</name>
<proteinExistence type="predicted"/>
<sequence length="138" mass="15011">MVNFSNAVTFCLTLVGTALAVPHTISQRSVSCLDHDADSKTFGAIKEAEECIKHLSTLKNRECRSSSTPTVFCKRGKTEITGQAVGLPRWMTTATTCDDVARGAQWILDTCARNDGSIRGQDPAWGNGYLMVNIRSVE</sequence>
<protein>
    <submittedName>
        <fullName evidence="2">Uncharacterized protein</fullName>
    </submittedName>
</protein>
<dbReference type="EMBL" id="PXOG01000071">
    <property type="protein sequence ID" value="RGP78280.1"/>
    <property type="molecule type" value="Genomic_DNA"/>
</dbReference>
<comment type="caution">
    <text evidence="2">The sequence shown here is derived from an EMBL/GenBank/DDBJ whole genome shotgun (WGS) entry which is preliminary data.</text>
</comment>
<dbReference type="PANTHER" id="PTHR39603">
    <property type="entry name" value="CYANOVIRIN-N DOMAIN-CONTAINING PROTEIN"/>
    <property type="match status" value="1"/>
</dbReference>
<dbReference type="PANTHER" id="PTHR39603:SF1">
    <property type="entry name" value="CYANOVIRIN-N DOMAIN-CONTAINING PROTEIN"/>
    <property type="match status" value="1"/>
</dbReference>
<evidence type="ECO:0000313" key="3">
    <source>
        <dbReference type="Proteomes" id="UP000266234"/>
    </source>
</evidence>
<gene>
    <name evidence="2" type="ORF">FLONG3_3595</name>
</gene>
<dbReference type="Proteomes" id="UP000266234">
    <property type="component" value="Unassembled WGS sequence"/>
</dbReference>